<evidence type="ECO:0000256" key="8">
    <source>
        <dbReference type="ARBA" id="ARBA00023170"/>
    </source>
</evidence>
<feature type="transmembrane region" description="Helical" evidence="13">
    <location>
        <begin position="356"/>
        <end position="382"/>
    </location>
</feature>
<dbReference type="InterPro" id="IPR000276">
    <property type="entry name" value="GPCR_Rhodpsn"/>
</dbReference>
<comment type="subcellular location">
    <subcellularLocation>
        <location evidence="1">Cell membrane</location>
        <topology evidence="1">Multi-pass membrane protein</topology>
    </subcellularLocation>
</comment>
<feature type="transmembrane region" description="Helical" evidence="13">
    <location>
        <begin position="394"/>
        <end position="413"/>
    </location>
</feature>
<evidence type="ECO:0000256" key="2">
    <source>
        <dbReference type="ARBA" id="ARBA00022475"/>
    </source>
</evidence>
<feature type="domain" description="G-protein coupled receptors family 1 profile" evidence="14">
    <location>
        <begin position="335"/>
        <end position="634"/>
    </location>
</feature>
<evidence type="ECO:0000256" key="4">
    <source>
        <dbReference type="ARBA" id="ARBA00022989"/>
    </source>
</evidence>
<evidence type="ECO:0000313" key="18">
    <source>
        <dbReference type="RefSeq" id="XP_035829856.1"/>
    </source>
</evidence>
<sequence>MADLGKNREEATTPMKNNGSQRFDGSQFHDSPTTSTPIHLEDVKTLLENSTHNQIILHPTQSQLSQVNGRSGLILDGGEGEKTVPVVPPSPASILRASPAAEHSEGNVSLGEGHYSGSLVESQGFITREQRKILSSWNATSTSGFFDDRNSTMTSSVLVHSNNTQDITTAVNSKDTTETYVPITATTSLNDTWQFSNSRTFEALKPEQWLSSDSVRSSKNGSNSLWNNTVITTESLFQNAPTSPSWSFLSPSSSNVTTMKNFTATLNFSSQATSAAGDDIQKHLAVTSDSAMDIYFVTSGEPPLDEVMTHDSEALWELVVKVVVLALISVCGSLGNVMVIWSVVRERHLHRPPFYFLLSLGVTDLSRAVFCVPVVITTVLHGSVWRHGDSACKLFAFATSFFVFSSALSLLAISIDRHVSIVYSKTYRRRAPGLANLVVAVVIWLVAFCVSFPPVVGLGEYVFIPGEAQCAFQHRHYSHNDSVASVLVFLAIMFLAYFLYFRIFKFLRAHRRMRPLQHQPAQSSSWAFVGPGANGQAFINWLNGFGGQAPIRQGGQRAVQRLNFGRVVNLSTAKNEHLTRLFLTLSLIFGAMWTPYVLLSLWRIFGDASVLPDAFVTVAAWLGYGQAAVCPPVYFLSKGPTRKTMRTVYSPAEKKEFLLENKIRK</sequence>
<keyword evidence="3 11" id="KW-0812">Transmembrane</keyword>
<feature type="transmembrane region" description="Helical" evidence="13">
    <location>
        <begin position="434"/>
        <end position="456"/>
    </location>
</feature>
<evidence type="ECO:0000256" key="7">
    <source>
        <dbReference type="ARBA" id="ARBA00023157"/>
    </source>
</evidence>
<reference evidence="16 17" key="1">
    <citation type="submission" date="2025-05" db="UniProtKB">
        <authorList>
            <consortium name="RefSeq"/>
        </authorList>
    </citation>
    <scope>IDENTIFICATION</scope>
</reference>
<keyword evidence="8 11" id="KW-0675">Receptor</keyword>
<evidence type="ECO:0000256" key="13">
    <source>
        <dbReference type="SAM" id="Phobius"/>
    </source>
</evidence>
<dbReference type="Pfam" id="PF00001">
    <property type="entry name" value="7tm_1"/>
    <property type="match status" value="1"/>
</dbReference>
<keyword evidence="4 13" id="KW-1133">Transmembrane helix</keyword>
<keyword evidence="6 13" id="KW-0472">Membrane</keyword>
<evidence type="ECO:0000256" key="9">
    <source>
        <dbReference type="ARBA" id="ARBA00023180"/>
    </source>
</evidence>
<evidence type="ECO:0000256" key="3">
    <source>
        <dbReference type="ARBA" id="ARBA00022692"/>
    </source>
</evidence>
<dbReference type="InterPro" id="IPR051509">
    <property type="entry name" value="GPCR_Orphan/Phoenixin"/>
</dbReference>
<feature type="transmembrane region" description="Helical" evidence="13">
    <location>
        <begin position="318"/>
        <end position="344"/>
    </location>
</feature>
<dbReference type="PANTHER" id="PTHR19268:SF2">
    <property type="entry name" value="G-PROTEIN COUPLED RECEPTORS FAMILY 1 PROFILE DOMAIN-CONTAINING PROTEIN"/>
    <property type="match status" value="1"/>
</dbReference>
<feature type="compositionally biased region" description="Basic and acidic residues" evidence="12">
    <location>
        <begin position="1"/>
        <end position="11"/>
    </location>
</feature>
<evidence type="ECO:0000256" key="10">
    <source>
        <dbReference type="ARBA" id="ARBA00023224"/>
    </source>
</evidence>
<organism evidence="15 16">
    <name type="scientific">Aplysia californica</name>
    <name type="common">California sea hare</name>
    <dbReference type="NCBI Taxonomy" id="6500"/>
    <lineage>
        <taxon>Eukaryota</taxon>
        <taxon>Metazoa</taxon>
        <taxon>Spiralia</taxon>
        <taxon>Lophotrochozoa</taxon>
        <taxon>Mollusca</taxon>
        <taxon>Gastropoda</taxon>
        <taxon>Heterobranchia</taxon>
        <taxon>Euthyneura</taxon>
        <taxon>Tectipleura</taxon>
        <taxon>Aplysiida</taxon>
        <taxon>Aplysioidea</taxon>
        <taxon>Aplysiidae</taxon>
        <taxon>Aplysia</taxon>
    </lineage>
</organism>
<dbReference type="RefSeq" id="XP_005092018.1">
    <property type="nucleotide sequence ID" value="XM_005091961.3"/>
</dbReference>
<gene>
    <name evidence="16 17 18" type="primary">LOC101857858</name>
</gene>
<feature type="transmembrane region" description="Helical" evidence="13">
    <location>
        <begin position="614"/>
        <end position="636"/>
    </location>
</feature>
<evidence type="ECO:0000259" key="14">
    <source>
        <dbReference type="PROSITE" id="PS50262"/>
    </source>
</evidence>
<keyword evidence="15" id="KW-1185">Reference proteome</keyword>
<feature type="transmembrane region" description="Helical" evidence="13">
    <location>
        <begin position="483"/>
        <end position="504"/>
    </location>
</feature>
<accession>A0ABM0JEP5</accession>
<keyword evidence="2" id="KW-1003">Cell membrane</keyword>
<evidence type="ECO:0000256" key="12">
    <source>
        <dbReference type="SAM" id="MobiDB-lite"/>
    </source>
</evidence>
<dbReference type="Proteomes" id="UP000694888">
    <property type="component" value="Unplaced"/>
</dbReference>
<dbReference type="Gene3D" id="1.20.1070.10">
    <property type="entry name" value="Rhodopsin 7-helix transmembrane proteins"/>
    <property type="match status" value="1"/>
</dbReference>
<evidence type="ECO:0000256" key="1">
    <source>
        <dbReference type="ARBA" id="ARBA00004651"/>
    </source>
</evidence>
<keyword evidence="9" id="KW-0325">Glycoprotein</keyword>
<dbReference type="PANTHER" id="PTHR19268">
    <property type="entry name" value="G PROTEIN-COUPLED RECEPTOR"/>
    <property type="match status" value="1"/>
</dbReference>
<comment type="similarity">
    <text evidence="11">Belongs to the G-protein coupled receptor 1 family.</text>
</comment>
<name>A0ABM0JEP5_APLCA</name>
<feature type="transmembrane region" description="Helical" evidence="13">
    <location>
        <begin position="581"/>
        <end position="602"/>
    </location>
</feature>
<dbReference type="InterPro" id="IPR017452">
    <property type="entry name" value="GPCR_Rhodpsn_7TM"/>
</dbReference>
<evidence type="ECO:0000256" key="11">
    <source>
        <dbReference type="RuleBase" id="RU000688"/>
    </source>
</evidence>
<dbReference type="PRINTS" id="PR00237">
    <property type="entry name" value="GPCRRHODOPSN"/>
</dbReference>
<keyword evidence="10 11" id="KW-0807">Transducer</keyword>
<dbReference type="GeneID" id="101857858"/>
<dbReference type="SUPFAM" id="SSF81321">
    <property type="entry name" value="Family A G protein-coupled receptor-like"/>
    <property type="match status" value="1"/>
</dbReference>
<evidence type="ECO:0000313" key="17">
    <source>
        <dbReference type="RefSeq" id="XP_012946965.1"/>
    </source>
</evidence>
<dbReference type="RefSeq" id="XP_035829856.1">
    <property type="nucleotide sequence ID" value="XM_035973963.1"/>
</dbReference>
<dbReference type="PROSITE" id="PS00237">
    <property type="entry name" value="G_PROTEIN_RECEP_F1_1"/>
    <property type="match status" value="1"/>
</dbReference>
<dbReference type="RefSeq" id="XP_012946965.1">
    <property type="nucleotide sequence ID" value="XM_013091511.2"/>
</dbReference>
<dbReference type="PROSITE" id="PS50262">
    <property type="entry name" value="G_PROTEIN_RECEP_F1_2"/>
    <property type="match status" value="1"/>
</dbReference>
<keyword evidence="7" id="KW-1015">Disulfide bond</keyword>
<evidence type="ECO:0000313" key="16">
    <source>
        <dbReference type="RefSeq" id="XP_005092018.1"/>
    </source>
</evidence>
<feature type="region of interest" description="Disordered" evidence="12">
    <location>
        <begin position="1"/>
        <end position="37"/>
    </location>
</feature>
<evidence type="ECO:0000313" key="15">
    <source>
        <dbReference type="Proteomes" id="UP000694888"/>
    </source>
</evidence>
<protein>
    <submittedName>
        <fullName evidence="16 17">Probable G-protein coupled receptor 173</fullName>
    </submittedName>
</protein>
<evidence type="ECO:0000256" key="6">
    <source>
        <dbReference type="ARBA" id="ARBA00023136"/>
    </source>
</evidence>
<keyword evidence="5 11" id="KW-0297">G-protein coupled receptor</keyword>
<proteinExistence type="inferred from homology"/>
<evidence type="ECO:0000256" key="5">
    <source>
        <dbReference type="ARBA" id="ARBA00023040"/>
    </source>
</evidence>
<feature type="compositionally biased region" description="Polar residues" evidence="12">
    <location>
        <begin position="14"/>
        <end position="37"/>
    </location>
</feature>